<organism evidence="1 2">
    <name type="scientific">Rhipicephalus sanguineus</name>
    <name type="common">Brown dog tick</name>
    <name type="synonym">Ixodes sanguineus</name>
    <dbReference type="NCBI Taxonomy" id="34632"/>
    <lineage>
        <taxon>Eukaryota</taxon>
        <taxon>Metazoa</taxon>
        <taxon>Ecdysozoa</taxon>
        <taxon>Arthropoda</taxon>
        <taxon>Chelicerata</taxon>
        <taxon>Arachnida</taxon>
        <taxon>Acari</taxon>
        <taxon>Parasitiformes</taxon>
        <taxon>Ixodida</taxon>
        <taxon>Ixodoidea</taxon>
        <taxon>Ixodidae</taxon>
        <taxon>Rhipicephalinae</taxon>
        <taxon>Rhipicephalus</taxon>
        <taxon>Rhipicephalus</taxon>
    </lineage>
</organism>
<proteinExistence type="predicted"/>
<name>A0A9D4PZM1_RHISA</name>
<reference evidence="1" key="1">
    <citation type="journal article" date="2020" name="Cell">
        <title>Large-Scale Comparative Analyses of Tick Genomes Elucidate Their Genetic Diversity and Vector Capacities.</title>
        <authorList>
            <consortium name="Tick Genome and Microbiome Consortium (TIGMIC)"/>
            <person name="Jia N."/>
            <person name="Wang J."/>
            <person name="Shi W."/>
            <person name="Du L."/>
            <person name="Sun Y."/>
            <person name="Zhan W."/>
            <person name="Jiang J.F."/>
            <person name="Wang Q."/>
            <person name="Zhang B."/>
            <person name="Ji P."/>
            <person name="Bell-Sakyi L."/>
            <person name="Cui X.M."/>
            <person name="Yuan T.T."/>
            <person name="Jiang B.G."/>
            <person name="Yang W.F."/>
            <person name="Lam T.T."/>
            <person name="Chang Q.C."/>
            <person name="Ding S.J."/>
            <person name="Wang X.J."/>
            <person name="Zhu J.G."/>
            <person name="Ruan X.D."/>
            <person name="Zhao L."/>
            <person name="Wei J.T."/>
            <person name="Ye R.Z."/>
            <person name="Que T.C."/>
            <person name="Du C.H."/>
            <person name="Zhou Y.H."/>
            <person name="Cheng J.X."/>
            <person name="Dai P.F."/>
            <person name="Guo W.B."/>
            <person name="Han X.H."/>
            <person name="Huang E.J."/>
            <person name="Li L.F."/>
            <person name="Wei W."/>
            <person name="Gao Y.C."/>
            <person name="Liu J.Z."/>
            <person name="Shao H.Z."/>
            <person name="Wang X."/>
            <person name="Wang C.C."/>
            <person name="Yang T.C."/>
            <person name="Huo Q.B."/>
            <person name="Li W."/>
            <person name="Chen H.Y."/>
            <person name="Chen S.E."/>
            <person name="Zhou L.G."/>
            <person name="Ni X.B."/>
            <person name="Tian J.H."/>
            <person name="Sheng Y."/>
            <person name="Liu T."/>
            <person name="Pan Y.S."/>
            <person name="Xia L.Y."/>
            <person name="Li J."/>
            <person name="Zhao F."/>
            <person name="Cao W.C."/>
        </authorList>
    </citation>
    <scope>NUCLEOTIDE SEQUENCE</scope>
    <source>
        <strain evidence="1">Rsan-2018</strain>
    </source>
</reference>
<dbReference type="Proteomes" id="UP000821837">
    <property type="component" value="Chromosome 3"/>
</dbReference>
<sequence>MAWYRSFVAGSTTPDGKRRSSGCAWLLGLPRLRSGPLQLLRRLALLLERPWCPLQMFRIGALEPPIRLLWSGLPFSRRNQSCLHYVCGPAFSSELRNPAGGAGCLLCAV</sequence>
<comment type="caution">
    <text evidence="1">The sequence shown here is derived from an EMBL/GenBank/DDBJ whole genome shotgun (WGS) entry which is preliminary data.</text>
</comment>
<accession>A0A9D4PZM1</accession>
<reference evidence="1" key="2">
    <citation type="submission" date="2021-09" db="EMBL/GenBank/DDBJ databases">
        <authorList>
            <person name="Jia N."/>
            <person name="Wang J."/>
            <person name="Shi W."/>
            <person name="Du L."/>
            <person name="Sun Y."/>
            <person name="Zhan W."/>
            <person name="Jiang J."/>
            <person name="Wang Q."/>
            <person name="Zhang B."/>
            <person name="Ji P."/>
            <person name="Sakyi L.B."/>
            <person name="Cui X."/>
            <person name="Yuan T."/>
            <person name="Jiang B."/>
            <person name="Yang W."/>
            <person name="Lam T.T.-Y."/>
            <person name="Chang Q."/>
            <person name="Ding S."/>
            <person name="Wang X."/>
            <person name="Zhu J."/>
            <person name="Ruan X."/>
            <person name="Zhao L."/>
            <person name="Wei J."/>
            <person name="Que T."/>
            <person name="Du C."/>
            <person name="Cheng J."/>
            <person name="Dai P."/>
            <person name="Han X."/>
            <person name="Huang E."/>
            <person name="Gao Y."/>
            <person name="Liu J."/>
            <person name="Shao H."/>
            <person name="Ye R."/>
            <person name="Li L."/>
            <person name="Wei W."/>
            <person name="Wang X."/>
            <person name="Wang C."/>
            <person name="Huo Q."/>
            <person name="Li W."/>
            <person name="Guo W."/>
            <person name="Chen H."/>
            <person name="Chen S."/>
            <person name="Zhou L."/>
            <person name="Zhou L."/>
            <person name="Ni X."/>
            <person name="Tian J."/>
            <person name="Zhou Y."/>
            <person name="Sheng Y."/>
            <person name="Liu T."/>
            <person name="Pan Y."/>
            <person name="Xia L."/>
            <person name="Li J."/>
            <person name="Zhao F."/>
            <person name="Cao W."/>
        </authorList>
    </citation>
    <scope>NUCLEOTIDE SEQUENCE</scope>
    <source>
        <strain evidence="1">Rsan-2018</strain>
        <tissue evidence="1">Larvae</tissue>
    </source>
</reference>
<gene>
    <name evidence="1" type="ORF">HPB52_011603</name>
</gene>
<evidence type="ECO:0000313" key="1">
    <source>
        <dbReference type="EMBL" id="KAH7961729.1"/>
    </source>
</evidence>
<dbReference type="AlphaFoldDB" id="A0A9D4PZM1"/>
<keyword evidence="2" id="KW-1185">Reference proteome</keyword>
<protein>
    <submittedName>
        <fullName evidence="1">Uncharacterized protein</fullName>
    </submittedName>
</protein>
<evidence type="ECO:0000313" key="2">
    <source>
        <dbReference type="Proteomes" id="UP000821837"/>
    </source>
</evidence>
<dbReference type="EMBL" id="JABSTV010001249">
    <property type="protein sequence ID" value="KAH7961729.1"/>
    <property type="molecule type" value="Genomic_DNA"/>
</dbReference>